<evidence type="ECO:0000313" key="2">
    <source>
        <dbReference type="Proteomes" id="UP000026962"/>
    </source>
</evidence>
<sequence length="130" mass="14578">MSILSAGDLGPPLTLPPLSVPGDLFMRTSLFWICTILLKLSFKVQSIDLVSDNCIYRWARTMEKTRERLGNGQGYHWHLSQHEAQLISSSSLPWVPGAIHAKIVAQKTNEITFPVGLVSHKKSFRVNVNH</sequence>
<protein>
    <submittedName>
        <fullName evidence="1">Uncharacterized protein</fullName>
    </submittedName>
</protein>
<reference evidence="1" key="1">
    <citation type="submission" date="2015-04" db="UniProtKB">
        <authorList>
            <consortium name="EnsemblPlants"/>
        </authorList>
    </citation>
    <scope>IDENTIFICATION</scope>
</reference>
<dbReference type="Gramene" id="OPUNC02G12530.1">
    <property type="protein sequence ID" value="OPUNC02G12530.1"/>
    <property type="gene ID" value="OPUNC02G12530"/>
</dbReference>
<dbReference type="EnsemblPlants" id="OPUNC02G12530.1">
    <property type="protein sequence ID" value="OPUNC02G12530.1"/>
    <property type="gene ID" value="OPUNC02G12530"/>
</dbReference>
<dbReference type="HOGENOM" id="CLU_1941510_0_0_1"/>
<evidence type="ECO:0000313" key="1">
    <source>
        <dbReference type="EnsemblPlants" id="OPUNC02G12530.1"/>
    </source>
</evidence>
<keyword evidence="2" id="KW-1185">Reference proteome</keyword>
<accession>A0A0E0JZ11</accession>
<dbReference type="Proteomes" id="UP000026962">
    <property type="component" value="Chromosome 2"/>
</dbReference>
<proteinExistence type="predicted"/>
<name>A0A0E0JZ11_ORYPU</name>
<reference evidence="1" key="2">
    <citation type="submission" date="2018-05" db="EMBL/GenBank/DDBJ databases">
        <title>OpunRS2 (Oryza punctata Reference Sequence Version 2).</title>
        <authorList>
            <person name="Zhang J."/>
            <person name="Kudrna D."/>
            <person name="Lee S."/>
            <person name="Talag J."/>
            <person name="Welchert J."/>
            <person name="Wing R.A."/>
        </authorList>
    </citation>
    <scope>NUCLEOTIDE SEQUENCE [LARGE SCALE GENOMIC DNA]</scope>
</reference>
<organism evidence="1">
    <name type="scientific">Oryza punctata</name>
    <name type="common">Red rice</name>
    <dbReference type="NCBI Taxonomy" id="4537"/>
    <lineage>
        <taxon>Eukaryota</taxon>
        <taxon>Viridiplantae</taxon>
        <taxon>Streptophyta</taxon>
        <taxon>Embryophyta</taxon>
        <taxon>Tracheophyta</taxon>
        <taxon>Spermatophyta</taxon>
        <taxon>Magnoliopsida</taxon>
        <taxon>Liliopsida</taxon>
        <taxon>Poales</taxon>
        <taxon>Poaceae</taxon>
        <taxon>BOP clade</taxon>
        <taxon>Oryzoideae</taxon>
        <taxon>Oryzeae</taxon>
        <taxon>Oryzinae</taxon>
        <taxon>Oryza</taxon>
    </lineage>
</organism>
<dbReference type="AlphaFoldDB" id="A0A0E0JZ11"/>